<organism evidence="6">
    <name type="scientific">hydrocarbon metagenome</name>
    <dbReference type="NCBI Taxonomy" id="938273"/>
    <lineage>
        <taxon>unclassified sequences</taxon>
        <taxon>metagenomes</taxon>
        <taxon>ecological metagenomes</taxon>
    </lineage>
</organism>
<keyword evidence="2" id="KW-0479">Metal-binding</keyword>
<name>A0A0W8F1P8_9ZZZZ</name>
<dbReference type="InterPro" id="IPR050157">
    <property type="entry name" value="PSI_iron-sulfur_center"/>
</dbReference>
<dbReference type="InterPro" id="IPR017900">
    <property type="entry name" value="4Fe4S_Fe_S_CS"/>
</dbReference>
<dbReference type="PANTHER" id="PTHR24960">
    <property type="entry name" value="PHOTOSYSTEM I IRON-SULFUR CENTER-RELATED"/>
    <property type="match status" value="1"/>
</dbReference>
<protein>
    <submittedName>
        <fullName evidence="6">Ferredoxin</fullName>
    </submittedName>
</protein>
<keyword evidence="4" id="KW-0411">Iron-sulfur</keyword>
<dbReference type="PROSITE" id="PS51379">
    <property type="entry name" value="4FE4S_FER_2"/>
    <property type="match status" value="2"/>
</dbReference>
<dbReference type="Pfam" id="PF12838">
    <property type="entry name" value="Fer4_7"/>
    <property type="match status" value="1"/>
</dbReference>
<dbReference type="GO" id="GO:0046872">
    <property type="term" value="F:metal ion binding"/>
    <property type="evidence" value="ECO:0007669"/>
    <property type="project" value="UniProtKB-KW"/>
</dbReference>
<dbReference type="AlphaFoldDB" id="A0A0W8F1P8"/>
<gene>
    <name evidence="6" type="ORF">ASZ90_015597</name>
</gene>
<dbReference type="InterPro" id="IPR017896">
    <property type="entry name" value="4Fe4S_Fe-S-bd"/>
</dbReference>
<dbReference type="EMBL" id="LNQE01001622">
    <property type="protein sequence ID" value="KUG14753.1"/>
    <property type="molecule type" value="Genomic_DNA"/>
</dbReference>
<evidence type="ECO:0000256" key="3">
    <source>
        <dbReference type="ARBA" id="ARBA00023004"/>
    </source>
</evidence>
<evidence type="ECO:0000313" key="6">
    <source>
        <dbReference type="EMBL" id="KUG14753.1"/>
    </source>
</evidence>
<evidence type="ECO:0000256" key="4">
    <source>
        <dbReference type="ARBA" id="ARBA00023014"/>
    </source>
</evidence>
<dbReference type="GO" id="GO:0051539">
    <property type="term" value="F:4 iron, 4 sulfur cluster binding"/>
    <property type="evidence" value="ECO:0007669"/>
    <property type="project" value="UniProtKB-KW"/>
</dbReference>
<dbReference type="Pfam" id="PF04015">
    <property type="entry name" value="DUF362"/>
    <property type="match status" value="1"/>
</dbReference>
<evidence type="ECO:0000256" key="2">
    <source>
        <dbReference type="ARBA" id="ARBA00022723"/>
    </source>
</evidence>
<reference evidence="6" key="1">
    <citation type="journal article" date="2015" name="Proc. Natl. Acad. Sci. U.S.A.">
        <title>Networks of energetic and metabolic interactions define dynamics in microbial communities.</title>
        <authorList>
            <person name="Embree M."/>
            <person name="Liu J.K."/>
            <person name="Al-Bassam M.M."/>
            <person name="Zengler K."/>
        </authorList>
    </citation>
    <scope>NUCLEOTIDE SEQUENCE</scope>
</reference>
<feature type="domain" description="4Fe-4S ferredoxin-type" evidence="5">
    <location>
        <begin position="126"/>
        <end position="152"/>
    </location>
</feature>
<accession>A0A0W8F1P8</accession>
<feature type="domain" description="4Fe-4S ferredoxin-type" evidence="5">
    <location>
        <begin position="94"/>
        <end position="123"/>
    </location>
</feature>
<keyword evidence="3" id="KW-0408">Iron</keyword>
<evidence type="ECO:0000259" key="5">
    <source>
        <dbReference type="PROSITE" id="PS51379"/>
    </source>
</evidence>
<dbReference type="InterPro" id="IPR007160">
    <property type="entry name" value="DUF362"/>
</dbReference>
<keyword evidence="1" id="KW-0004">4Fe-4S</keyword>
<dbReference type="PROSITE" id="PS00198">
    <property type="entry name" value="4FE4S_FER_1"/>
    <property type="match status" value="1"/>
</dbReference>
<dbReference type="Gene3D" id="3.30.70.20">
    <property type="match status" value="1"/>
</dbReference>
<dbReference type="SUPFAM" id="SSF54862">
    <property type="entry name" value="4Fe-4S ferredoxins"/>
    <property type="match status" value="1"/>
</dbReference>
<evidence type="ECO:0000256" key="1">
    <source>
        <dbReference type="ARBA" id="ARBA00022485"/>
    </source>
</evidence>
<dbReference type="PANTHER" id="PTHR24960:SF83">
    <property type="entry name" value="4FE-4S FERREDOXIN-TYPE DOMAIN-CONTAINING PROTEIN"/>
    <property type="match status" value="1"/>
</dbReference>
<proteinExistence type="predicted"/>
<comment type="caution">
    <text evidence="6">The sequence shown here is derived from an EMBL/GenBank/DDBJ whole genome shotgun (WGS) entry which is preliminary data.</text>
</comment>
<sequence>MDHIITALEHGFSYATVAAPILIADGVLGKNAREVRINRHHFDRVLVSGDIGDVESLVVLSHFKGHEVAGFGGAIKNLAMGCAPPSGKQEQHAARPMVLEGRCIGCGKCLAACPRSAVGLEDGQSVIDRDLCIGCFECMTICPEHAIDVDWETEIPRFIECMVEYAFGAAQGKKAGYMNFLTHITPDCDCVGWSDAPVVPDIGFLASRDPVAIDAASFDLVNLQPGLLHSALSTNLREGEDKFRGLRKNTDGYTQVRYGEEIGLGSGSYRLVDIT</sequence>